<accession>A0A2P2PA50</accession>
<protein>
    <submittedName>
        <fullName evidence="2">Uncharacterized protein</fullName>
    </submittedName>
</protein>
<proteinExistence type="predicted"/>
<feature type="transmembrane region" description="Helical" evidence="1">
    <location>
        <begin position="13"/>
        <end position="34"/>
    </location>
</feature>
<keyword evidence="1" id="KW-1133">Transmembrane helix</keyword>
<reference evidence="2" key="1">
    <citation type="submission" date="2018-02" db="EMBL/GenBank/DDBJ databases">
        <title>Rhizophora mucronata_Transcriptome.</title>
        <authorList>
            <person name="Meera S.P."/>
            <person name="Sreeshan A."/>
            <person name="Augustine A."/>
        </authorList>
    </citation>
    <scope>NUCLEOTIDE SEQUENCE</scope>
    <source>
        <tissue evidence="2">Leaf</tissue>
    </source>
</reference>
<name>A0A2P2PA50_RHIMU</name>
<sequence>MVNEVLGKVRDKLSIWMLISLEVLFSNTANPLILY</sequence>
<dbReference type="EMBL" id="GGEC01071134">
    <property type="protein sequence ID" value="MBX51618.1"/>
    <property type="molecule type" value="Transcribed_RNA"/>
</dbReference>
<evidence type="ECO:0000256" key="1">
    <source>
        <dbReference type="SAM" id="Phobius"/>
    </source>
</evidence>
<keyword evidence="1" id="KW-0812">Transmembrane</keyword>
<keyword evidence="1" id="KW-0472">Membrane</keyword>
<dbReference type="AlphaFoldDB" id="A0A2P2PA50"/>
<organism evidence="2">
    <name type="scientific">Rhizophora mucronata</name>
    <name type="common">Asiatic mangrove</name>
    <dbReference type="NCBI Taxonomy" id="61149"/>
    <lineage>
        <taxon>Eukaryota</taxon>
        <taxon>Viridiplantae</taxon>
        <taxon>Streptophyta</taxon>
        <taxon>Embryophyta</taxon>
        <taxon>Tracheophyta</taxon>
        <taxon>Spermatophyta</taxon>
        <taxon>Magnoliopsida</taxon>
        <taxon>eudicotyledons</taxon>
        <taxon>Gunneridae</taxon>
        <taxon>Pentapetalae</taxon>
        <taxon>rosids</taxon>
        <taxon>fabids</taxon>
        <taxon>Malpighiales</taxon>
        <taxon>Rhizophoraceae</taxon>
        <taxon>Rhizophora</taxon>
    </lineage>
</organism>
<evidence type="ECO:0000313" key="2">
    <source>
        <dbReference type="EMBL" id="MBX51618.1"/>
    </source>
</evidence>